<evidence type="ECO:0000256" key="1">
    <source>
        <dbReference type="SAM" id="SignalP"/>
    </source>
</evidence>
<dbReference type="PANTHER" id="PTHR43283:SF18">
    <property type="match status" value="1"/>
</dbReference>
<dbReference type="SUPFAM" id="SSF56601">
    <property type="entry name" value="beta-lactamase/transpeptidase-like"/>
    <property type="match status" value="1"/>
</dbReference>
<comment type="caution">
    <text evidence="3">The sequence shown here is derived from an EMBL/GenBank/DDBJ whole genome shotgun (WGS) entry which is preliminary data.</text>
</comment>
<reference evidence="3 4" key="1">
    <citation type="submission" date="2017-10" db="EMBL/GenBank/DDBJ databases">
        <title>The draft genome sequence of Lewinella marina KCTC 32374.</title>
        <authorList>
            <person name="Wang K."/>
        </authorList>
    </citation>
    <scope>NUCLEOTIDE SEQUENCE [LARGE SCALE GENOMIC DNA]</scope>
    <source>
        <strain evidence="3 4">MKG-38</strain>
    </source>
</reference>
<dbReference type="Proteomes" id="UP000226437">
    <property type="component" value="Unassembled WGS sequence"/>
</dbReference>
<dbReference type="InterPro" id="IPR050789">
    <property type="entry name" value="Diverse_Enzym_Activities"/>
</dbReference>
<dbReference type="GO" id="GO:0016787">
    <property type="term" value="F:hydrolase activity"/>
    <property type="evidence" value="ECO:0007669"/>
    <property type="project" value="UniProtKB-KW"/>
</dbReference>
<dbReference type="Gene3D" id="3.40.710.10">
    <property type="entry name" value="DD-peptidase/beta-lactamase superfamily"/>
    <property type="match status" value="1"/>
</dbReference>
<dbReference type="InterPro" id="IPR001466">
    <property type="entry name" value="Beta-lactam-related"/>
</dbReference>
<name>A0A2G0CAR8_9BACT</name>
<dbReference type="PROSITE" id="PS51257">
    <property type="entry name" value="PROKAR_LIPOPROTEIN"/>
    <property type="match status" value="1"/>
</dbReference>
<dbReference type="Pfam" id="PF00144">
    <property type="entry name" value="Beta-lactamase"/>
    <property type="match status" value="1"/>
</dbReference>
<dbReference type="EMBL" id="PDLO01000014">
    <property type="protein sequence ID" value="PHK97066.1"/>
    <property type="molecule type" value="Genomic_DNA"/>
</dbReference>
<evidence type="ECO:0000259" key="2">
    <source>
        <dbReference type="Pfam" id="PF00144"/>
    </source>
</evidence>
<protein>
    <submittedName>
        <fullName evidence="3">Serine hydrolase</fullName>
    </submittedName>
</protein>
<dbReference type="AlphaFoldDB" id="A0A2G0CAR8"/>
<feature type="domain" description="Beta-lactamase-related" evidence="2">
    <location>
        <begin position="37"/>
        <end position="369"/>
    </location>
</feature>
<keyword evidence="4" id="KW-1185">Reference proteome</keyword>
<keyword evidence="3" id="KW-0378">Hydrolase</keyword>
<evidence type="ECO:0000313" key="4">
    <source>
        <dbReference type="Proteomes" id="UP000226437"/>
    </source>
</evidence>
<evidence type="ECO:0000313" key="3">
    <source>
        <dbReference type="EMBL" id="PHK97066.1"/>
    </source>
</evidence>
<dbReference type="OrthoDB" id="1357763at2"/>
<sequence>MKLAVFLMFLTLAGCSTTDDPPTLTRLDGSVLTAPALDARIQRLVDTAGVTGLTVTVFNQDTVAYQRAFGYASAVTGDSLRVDHGFYGASLSKAVFGYLVAQLAEEGIIDLDRPLQDYLDVAIPELEFEKEWRGFHNLAGDERYRDITARMCLSHTSGLPNWRWISRTGEFQPEGELYLYFDPGTAYSYSGEGMQLLQYVVEEITGKGLEQLARERVFDPLGMEMSSYLWQDRFEGNYCHGHTTDQGVIPKDVADESAAAGSMETTPVEYARFLEHILTLSREGSPVTGRMFEPGMRIRTKRQFGPGALETTDANDDIQLSYGLGWGILQSPYGKGVFKEGHGEGFQHYSILFPEAGTGILLMSNSDNAESIFKEVLEVAIGDTFTPWAWENYLPYDHHQPTSR</sequence>
<accession>A0A2G0CAR8</accession>
<gene>
    <name evidence="3" type="ORF">CGL56_17765</name>
</gene>
<organism evidence="3 4">
    <name type="scientific">Neolewinella marina</name>
    <dbReference type="NCBI Taxonomy" id="438751"/>
    <lineage>
        <taxon>Bacteria</taxon>
        <taxon>Pseudomonadati</taxon>
        <taxon>Bacteroidota</taxon>
        <taxon>Saprospiria</taxon>
        <taxon>Saprospirales</taxon>
        <taxon>Lewinellaceae</taxon>
        <taxon>Neolewinella</taxon>
    </lineage>
</organism>
<proteinExistence type="predicted"/>
<dbReference type="InterPro" id="IPR012338">
    <property type="entry name" value="Beta-lactam/transpept-like"/>
</dbReference>
<dbReference type="PANTHER" id="PTHR43283">
    <property type="entry name" value="BETA-LACTAMASE-RELATED"/>
    <property type="match status" value="1"/>
</dbReference>
<feature type="signal peptide" evidence="1">
    <location>
        <begin position="1"/>
        <end position="18"/>
    </location>
</feature>
<keyword evidence="1" id="KW-0732">Signal</keyword>
<feature type="chain" id="PRO_5013961560" evidence="1">
    <location>
        <begin position="19"/>
        <end position="404"/>
    </location>
</feature>